<sequence>MTILYKVSCLEIFGTACWSNLPSISHHFKPYMQVEKFGDAKTRGQLPYARNTYPKNYLVMILQGCKELVHFDVRDGRGFKVNDEILKLASHIRTFMYEGSREFEGGEGYDEHGYYFSPVYIDYSSDEELVNSDQLSGDGELVN</sequence>
<accession>A0A5J5BZK3</accession>
<organism evidence="1 2">
    <name type="scientific">Nyssa sinensis</name>
    <dbReference type="NCBI Taxonomy" id="561372"/>
    <lineage>
        <taxon>Eukaryota</taxon>
        <taxon>Viridiplantae</taxon>
        <taxon>Streptophyta</taxon>
        <taxon>Embryophyta</taxon>
        <taxon>Tracheophyta</taxon>
        <taxon>Spermatophyta</taxon>
        <taxon>Magnoliopsida</taxon>
        <taxon>eudicotyledons</taxon>
        <taxon>Gunneridae</taxon>
        <taxon>Pentapetalae</taxon>
        <taxon>asterids</taxon>
        <taxon>Cornales</taxon>
        <taxon>Nyssaceae</taxon>
        <taxon>Nyssa</taxon>
    </lineage>
</organism>
<dbReference type="OrthoDB" id="1929062at2759"/>
<dbReference type="Proteomes" id="UP000325577">
    <property type="component" value="Linkage Group LG0"/>
</dbReference>
<evidence type="ECO:0000313" key="1">
    <source>
        <dbReference type="EMBL" id="KAA8548418.1"/>
    </source>
</evidence>
<dbReference type="EMBL" id="CM018031">
    <property type="protein sequence ID" value="KAA8548418.1"/>
    <property type="molecule type" value="Genomic_DNA"/>
</dbReference>
<dbReference type="AlphaFoldDB" id="A0A5J5BZK3"/>
<proteinExistence type="predicted"/>
<evidence type="ECO:0000313" key="2">
    <source>
        <dbReference type="Proteomes" id="UP000325577"/>
    </source>
</evidence>
<keyword evidence="2" id="KW-1185">Reference proteome</keyword>
<reference evidence="1 2" key="1">
    <citation type="submission" date="2019-09" db="EMBL/GenBank/DDBJ databases">
        <title>A chromosome-level genome assembly of the Chinese tupelo Nyssa sinensis.</title>
        <authorList>
            <person name="Yang X."/>
            <person name="Kang M."/>
            <person name="Yang Y."/>
            <person name="Xiong H."/>
            <person name="Wang M."/>
            <person name="Zhang Z."/>
            <person name="Wang Z."/>
            <person name="Wu H."/>
            <person name="Ma T."/>
            <person name="Liu J."/>
            <person name="Xi Z."/>
        </authorList>
    </citation>
    <scope>NUCLEOTIDE SEQUENCE [LARGE SCALE GENOMIC DNA]</scope>
    <source>
        <strain evidence="1">J267</strain>
        <tissue evidence="1">Leaf</tissue>
    </source>
</reference>
<gene>
    <name evidence="1" type="ORF">F0562_000102</name>
</gene>
<protein>
    <submittedName>
        <fullName evidence="1">Uncharacterized protein</fullName>
    </submittedName>
</protein>
<name>A0A5J5BZK3_9ASTE</name>